<evidence type="ECO:0000313" key="2">
    <source>
        <dbReference type="EMBL" id="SIO48103.1"/>
    </source>
</evidence>
<dbReference type="EMBL" id="FSRK01000003">
    <property type="protein sequence ID" value="SIO48103.1"/>
    <property type="molecule type" value="Genomic_DNA"/>
</dbReference>
<accession>A0A1N6JV30</accession>
<keyword evidence="3" id="KW-1185">Reference proteome</keyword>
<gene>
    <name evidence="2" type="ORF">SAMN05444409_3891</name>
</gene>
<evidence type="ECO:0000256" key="1">
    <source>
        <dbReference type="SAM" id="Phobius"/>
    </source>
</evidence>
<feature type="transmembrane region" description="Helical" evidence="1">
    <location>
        <begin position="29"/>
        <end position="52"/>
    </location>
</feature>
<name>A0A1N6JV30_9FLAO</name>
<sequence>MKNLILFSLSLLLFIVCLTIVTHSGDSSKLLLLVFLTNLICGLSISFMVFALSRSNHRNAFIESLKYSFGISSLIMILGYLTFYFQPIIF</sequence>
<reference evidence="3" key="1">
    <citation type="submission" date="2016-11" db="EMBL/GenBank/DDBJ databases">
        <authorList>
            <person name="Varghese N."/>
            <person name="Submissions S."/>
        </authorList>
    </citation>
    <scope>NUCLEOTIDE SEQUENCE [LARGE SCALE GENOMIC DNA]</scope>
    <source>
        <strain evidence="3">DSM 27623</strain>
    </source>
</reference>
<dbReference type="STRING" id="1416779.SAMN05444409_3891"/>
<organism evidence="2 3">
    <name type="scientific">Epilithonimonas zeae</name>
    <dbReference type="NCBI Taxonomy" id="1416779"/>
    <lineage>
        <taxon>Bacteria</taxon>
        <taxon>Pseudomonadati</taxon>
        <taxon>Bacteroidota</taxon>
        <taxon>Flavobacteriia</taxon>
        <taxon>Flavobacteriales</taxon>
        <taxon>Weeksellaceae</taxon>
        <taxon>Chryseobacterium group</taxon>
        <taxon>Epilithonimonas</taxon>
    </lineage>
</organism>
<dbReference type="Proteomes" id="UP000185207">
    <property type="component" value="Unassembled WGS sequence"/>
</dbReference>
<proteinExistence type="predicted"/>
<keyword evidence="1" id="KW-0472">Membrane</keyword>
<dbReference type="AlphaFoldDB" id="A0A1N6JV30"/>
<evidence type="ECO:0000313" key="3">
    <source>
        <dbReference type="Proteomes" id="UP000185207"/>
    </source>
</evidence>
<feature type="transmembrane region" description="Helical" evidence="1">
    <location>
        <begin position="64"/>
        <end position="85"/>
    </location>
</feature>
<keyword evidence="1" id="KW-0812">Transmembrane</keyword>
<keyword evidence="1" id="KW-1133">Transmembrane helix</keyword>
<protein>
    <submittedName>
        <fullName evidence="2">Uncharacterized protein</fullName>
    </submittedName>
</protein>